<keyword evidence="1" id="KW-0472">Membrane</keyword>
<organism evidence="2 3">
    <name type="scientific">Armillaria gallica</name>
    <name type="common">Bulbous honey fungus</name>
    <name type="synonym">Armillaria bulbosa</name>
    <dbReference type="NCBI Taxonomy" id="47427"/>
    <lineage>
        <taxon>Eukaryota</taxon>
        <taxon>Fungi</taxon>
        <taxon>Dikarya</taxon>
        <taxon>Basidiomycota</taxon>
        <taxon>Agaricomycotina</taxon>
        <taxon>Agaricomycetes</taxon>
        <taxon>Agaricomycetidae</taxon>
        <taxon>Agaricales</taxon>
        <taxon>Marasmiineae</taxon>
        <taxon>Physalacriaceae</taxon>
        <taxon>Armillaria</taxon>
    </lineage>
</organism>
<evidence type="ECO:0000313" key="2">
    <source>
        <dbReference type="EMBL" id="PBK80455.1"/>
    </source>
</evidence>
<keyword evidence="3" id="KW-1185">Reference proteome</keyword>
<protein>
    <submittedName>
        <fullName evidence="2">Uncharacterized protein</fullName>
    </submittedName>
</protein>
<feature type="transmembrane region" description="Helical" evidence="1">
    <location>
        <begin position="30"/>
        <end position="51"/>
    </location>
</feature>
<dbReference type="EMBL" id="KZ293745">
    <property type="protein sequence ID" value="PBK80455.1"/>
    <property type="molecule type" value="Genomic_DNA"/>
</dbReference>
<keyword evidence="1" id="KW-0812">Transmembrane</keyword>
<name>A0A2H3CBJ7_ARMGA</name>
<reference evidence="3" key="1">
    <citation type="journal article" date="2017" name="Nat. Ecol. Evol.">
        <title>Genome expansion and lineage-specific genetic innovations in the forest pathogenic fungi Armillaria.</title>
        <authorList>
            <person name="Sipos G."/>
            <person name="Prasanna A.N."/>
            <person name="Walter M.C."/>
            <person name="O'Connor E."/>
            <person name="Balint B."/>
            <person name="Krizsan K."/>
            <person name="Kiss B."/>
            <person name="Hess J."/>
            <person name="Varga T."/>
            <person name="Slot J."/>
            <person name="Riley R."/>
            <person name="Boka B."/>
            <person name="Rigling D."/>
            <person name="Barry K."/>
            <person name="Lee J."/>
            <person name="Mihaltcheva S."/>
            <person name="LaButti K."/>
            <person name="Lipzen A."/>
            <person name="Waldron R."/>
            <person name="Moloney N.M."/>
            <person name="Sperisen C."/>
            <person name="Kredics L."/>
            <person name="Vagvoelgyi C."/>
            <person name="Patrignani A."/>
            <person name="Fitzpatrick D."/>
            <person name="Nagy I."/>
            <person name="Doyle S."/>
            <person name="Anderson J.B."/>
            <person name="Grigoriev I.V."/>
            <person name="Gueldener U."/>
            <person name="Muensterkoetter M."/>
            <person name="Nagy L.G."/>
        </authorList>
    </citation>
    <scope>NUCLEOTIDE SEQUENCE [LARGE SCALE GENOMIC DNA]</scope>
    <source>
        <strain evidence="3">Ar21-2</strain>
    </source>
</reference>
<accession>A0A2H3CBJ7</accession>
<dbReference type="AlphaFoldDB" id="A0A2H3CBJ7"/>
<evidence type="ECO:0000256" key="1">
    <source>
        <dbReference type="SAM" id="Phobius"/>
    </source>
</evidence>
<proteinExistence type="predicted"/>
<sequence>MATRSEIPDLSDDDKATVFYMLDIALNRTILFAFLQGIYTGMVAFILSKIFSRGRGVSRNAMALVIIVLCILTAINFAFFWSSLVYSFIQHGQNFWTVLMALTDAPGMAKLFWMGPAISGCISTIVADSAMVRVITDDAIFLRCIHKSSPL</sequence>
<dbReference type="Proteomes" id="UP000217790">
    <property type="component" value="Unassembled WGS sequence"/>
</dbReference>
<dbReference type="InParanoid" id="A0A2H3CBJ7"/>
<keyword evidence="1" id="KW-1133">Transmembrane helix</keyword>
<evidence type="ECO:0000313" key="3">
    <source>
        <dbReference type="Proteomes" id="UP000217790"/>
    </source>
</evidence>
<feature type="transmembrane region" description="Helical" evidence="1">
    <location>
        <begin position="63"/>
        <end position="89"/>
    </location>
</feature>
<dbReference type="OMA" id="RGHAMIA"/>
<dbReference type="OrthoDB" id="10519915at2759"/>
<gene>
    <name evidence="2" type="ORF">ARMGADRAFT_1092240</name>
</gene>